<dbReference type="EMBL" id="JACCBG010000001">
    <property type="protein sequence ID" value="NYD43660.1"/>
    <property type="molecule type" value="Genomic_DNA"/>
</dbReference>
<evidence type="ECO:0000313" key="2">
    <source>
        <dbReference type="EMBL" id="NYD43660.1"/>
    </source>
</evidence>
<keyword evidence="3" id="KW-1185">Reference proteome</keyword>
<evidence type="ECO:0000313" key="3">
    <source>
        <dbReference type="Proteomes" id="UP000535511"/>
    </source>
</evidence>
<reference evidence="2 3" key="1">
    <citation type="submission" date="2020-07" db="EMBL/GenBank/DDBJ databases">
        <title>Sequencing the genomes of 1000 actinobacteria strains.</title>
        <authorList>
            <person name="Klenk H.-P."/>
        </authorList>
    </citation>
    <scope>NUCLEOTIDE SEQUENCE [LARGE SCALE GENOMIC DNA]</scope>
    <source>
        <strain evidence="2 3">DSM 21350</strain>
    </source>
</reference>
<feature type="compositionally biased region" description="Low complexity" evidence="1">
    <location>
        <begin position="383"/>
        <end position="398"/>
    </location>
</feature>
<evidence type="ECO:0008006" key="4">
    <source>
        <dbReference type="Google" id="ProtNLM"/>
    </source>
</evidence>
<comment type="caution">
    <text evidence="2">The sequence shown here is derived from an EMBL/GenBank/DDBJ whole genome shotgun (WGS) entry which is preliminary data.</text>
</comment>
<accession>A0A7Y9JC60</accession>
<feature type="compositionally biased region" description="Gly residues" evidence="1">
    <location>
        <begin position="424"/>
        <end position="446"/>
    </location>
</feature>
<name>A0A7Y9JC60_9ACTN</name>
<dbReference type="AlphaFoldDB" id="A0A7Y9JC60"/>
<feature type="compositionally biased region" description="Gly residues" evidence="1">
    <location>
        <begin position="279"/>
        <end position="289"/>
    </location>
</feature>
<dbReference type="RefSeq" id="WP_179665156.1">
    <property type="nucleotide sequence ID" value="NZ_JACCBG010000001.1"/>
</dbReference>
<sequence>MTEGPNVARLRTAVAGAQPHLVAHAHEEWSQCSNLLREVASALQQAAPNIQDQIGETGRRAAEAFTTVSGRVQDRSVQMSAAAAALSSAHVALQAAHDLMRSFADAPLQEPSRPDIAPGSNHPDDVAEQHRYDSDKAAYDAQYADREAKAAAAVQRMDVVYASSTRTMQEVHGQPDPVAQVPADGGRNGGGNGSTPTPSSSTGGYTPGSGGHPYATTTTHAAPAPSSTGTSGSQSTSTTSTTSTAPTTYPPHQPHGSGPGADNGYVPAGPTGDAQSGTPIGGLGPAGPGAGVPIGGSTAGAPAGGLGGSAAGGLAGVIGGGALGGLTGISGAVRGPSAVPLGGTSGVAGSSASSGARPIGATTRSAVSGTLGRGGAVPEEAVGTSGRGAATAGARGASASGGRGTGLGSSTSRRGSSTSSRGSGTRGAAGARGAGGRGAAGASGGGRSRKDPRKSDPDFFLEEQDWVEDEGAAPGVLD</sequence>
<organism evidence="2 3">
    <name type="scientific">Nocardioides panaciterrulae</name>
    <dbReference type="NCBI Taxonomy" id="661492"/>
    <lineage>
        <taxon>Bacteria</taxon>
        <taxon>Bacillati</taxon>
        <taxon>Actinomycetota</taxon>
        <taxon>Actinomycetes</taxon>
        <taxon>Propionibacteriales</taxon>
        <taxon>Nocardioidaceae</taxon>
        <taxon>Nocardioides</taxon>
    </lineage>
</organism>
<feature type="compositionally biased region" description="Acidic residues" evidence="1">
    <location>
        <begin position="459"/>
        <end position="471"/>
    </location>
</feature>
<evidence type="ECO:0000256" key="1">
    <source>
        <dbReference type="SAM" id="MobiDB-lite"/>
    </source>
</evidence>
<protein>
    <recommendedName>
        <fullName evidence="4">PPE family protein</fullName>
    </recommendedName>
</protein>
<feature type="compositionally biased region" description="Low complexity" evidence="1">
    <location>
        <begin position="408"/>
        <end position="423"/>
    </location>
</feature>
<gene>
    <name evidence="2" type="ORF">BJZ21_003743</name>
</gene>
<feature type="compositionally biased region" description="Low complexity" evidence="1">
    <location>
        <begin position="347"/>
        <end position="356"/>
    </location>
</feature>
<feature type="compositionally biased region" description="Low complexity" evidence="1">
    <location>
        <begin position="212"/>
        <end position="247"/>
    </location>
</feature>
<proteinExistence type="predicted"/>
<feature type="region of interest" description="Disordered" evidence="1">
    <location>
        <begin position="166"/>
        <end position="289"/>
    </location>
</feature>
<feature type="compositionally biased region" description="Low complexity" evidence="1">
    <location>
        <begin position="194"/>
        <end position="204"/>
    </location>
</feature>
<dbReference type="Proteomes" id="UP000535511">
    <property type="component" value="Unassembled WGS sequence"/>
</dbReference>
<feature type="region of interest" description="Disordered" evidence="1">
    <location>
        <begin position="108"/>
        <end position="127"/>
    </location>
</feature>
<feature type="region of interest" description="Disordered" evidence="1">
    <location>
        <begin position="344"/>
        <end position="478"/>
    </location>
</feature>